<accession>A0AAD2HNX8</accession>
<gene>
    <name evidence="2" type="ORF">MYCIT1_LOCUS27755</name>
</gene>
<evidence type="ECO:0000313" key="2">
    <source>
        <dbReference type="EMBL" id="CAK5278420.1"/>
    </source>
</evidence>
<comment type="caution">
    <text evidence="2">The sequence shown here is derived from an EMBL/GenBank/DDBJ whole genome shotgun (WGS) entry which is preliminary data.</text>
</comment>
<name>A0AAD2HNX8_9AGAR</name>
<feature type="compositionally biased region" description="Polar residues" evidence="1">
    <location>
        <begin position="91"/>
        <end position="100"/>
    </location>
</feature>
<evidence type="ECO:0000313" key="3">
    <source>
        <dbReference type="Proteomes" id="UP001295794"/>
    </source>
</evidence>
<keyword evidence="3" id="KW-1185">Reference proteome</keyword>
<dbReference type="EMBL" id="CAVNYO010000421">
    <property type="protein sequence ID" value="CAK5278420.1"/>
    <property type="molecule type" value="Genomic_DNA"/>
</dbReference>
<protein>
    <submittedName>
        <fullName evidence="2">Uncharacterized protein</fullName>
    </submittedName>
</protein>
<evidence type="ECO:0000256" key="1">
    <source>
        <dbReference type="SAM" id="MobiDB-lite"/>
    </source>
</evidence>
<reference evidence="2" key="1">
    <citation type="submission" date="2023-11" db="EMBL/GenBank/DDBJ databases">
        <authorList>
            <person name="De Vega J J."/>
            <person name="De Vega J J."/>
        </authorList>
    </citation>
    <scope>NUCLEOTIDE SEQUENCE</scope>
</reference>
<dbReference type="Proteomes" id="UP001295794">
    <property type="component" value="Unassembled WGS sequence"/>
</dbReference>
<sequence length="108" mass="11649">APPLPRMFLCIYSYVHGTSGSSVRMSARHVSCRFLRSSLAMCIAPCTGHPLLLRHSDEGDAVSSPTVSLPMAFSLPHGRPAFLAPVDAQPGQDQVRQSRYASVEPGAW</sequence>
<dbReference type="AlphaFoldDB" id="A0AAD2HNX8"/>
<feature type="non-terminal residue" evidence="2">
    <location>
        <position position="108"/>
    </location>
</feature>
<proteinExistence type="predicted"/>
<organism evidence="2 3">
    <name type="scientific">Mycena citricolor</name>
    <dbReference type="NCBI Taxonomy" id="2018698"/>
    <lineage>
        <taxon>Eukaryota</taxon>
        <taxon>Fungi</taxon>
        <taxon>Dikarya</taxon>
        <taxon>Basidiomycota</taxon>
        <taxon>Agaricomycotina</taxon>
        <taxon>Agaricomycetes</taxon>
        <taxon>Agaricomycetidae</taxon>
        <taxon>Agaricales</taxon>
        <taxon>Marasmiineae</taxon>
        <taxon>Mycenaceae</taxon>
        <taxon>Mycena</taxon>
    </lineage>
</organism>
<feature type="region of interest" description="Disordered" evidence="1">
    <location>
        <begin position="85"/>
        <end position="108"/>
    </location>
</feature>